<dbReference type="PANTHER" id="PTHR11223:SF2">
    <property type="entry name" value="EXPORTIN-1"/>
    <property type="match status" value="1"/>
</dbReference>
<dbReference type="GO" id="GO:0005049">
    <property type="term" value="F:nuclear export signal receptor activity"/>
    <property type="evidence" value="ECO:0007669"/>
    <property type="project" value="InterPro"/>
</dbReference>
<comment type="similarity">
    <text evidence="2">Belongs to the exportin family.</text>
</comment>
<reference evidence="9 10" key="1">
    <citation type="journal article" date="2007" name="Proc. Natl. Acad. Sci. U.S.A.">
        <title>Independent sorting-out of thousands of duplicated gene pairs in two yeast species descended from a whole-genome duplication.</title>
        <authorList>
            <person name="Scannell D.R."/>
            <person name="Frank A.C."/>
            <person name="Conant G.C."/>
            <person name="Byrne K.P."/>
            <person name="Woolfit M."/>
            <person name="Wolfe K.H."/>
        </authorList>
    </citation>
    <scope>NUCLEOTIDE SEQUENCE [LARGE SCALE GENOMIC DNA]</scope>
    <source>
        <strain evidence="10">ATCC 22028 / DSM 70294 / BCRC 21397 / CBS 2163 / NBRC 10782 / NRRL Y-8283 / UCD 57-17</strain>
    </source>
</reference>
<dbReference type="GO" id="GO:0051170">
    <property type="term" value="P:import into nucleus"/>
    <property type="evidence" value="ECO:0007669"/>
    <property type="project" value="UniProtKB-ARBA"/>
</dbReference>
<dbReference type="PANTHER" id="PTHR11223">
    <property type="entry name" value="EXPORTIN 1/5"/>
    <property type="match status" value="1"/>
</dbReference>
<keyword evidence="10" id="KW-1185">Reference proteome</keyword>
<organism evidence="10">
    <name type="scientific">Vanderwaltozyma polyspora (strain ATCC 22028 / DSM 70294 / BCRC 21397 / CBS 2163 / NBRC 10782 / NRRL Y-8283 / UCD 57-17)</name>
    <name type="common">Kluyveromyces polysporus</name>
    <dbReference type="NCBI Taxonomy" id="436907"/>
    <lineage>
        <taxon>Eukaryota</taxon>
        <taxon>Fungi</taxon>
        <taxon>Dikarya</taxon>
        <taxon>Ascomycota</taxon>
        <taxon>Saccharomycotina</taxon>
        <taxon>Saccharomycetes</taxon>
        <taxon>Saccharomycetales</taxon>
        <taxon>Saccharomycetaceae</taxon>
        <taxon>Vanderwaltozyma</taxon>
    </lineage>
</organism>
<evidence type="ECO:0000256" key="7">
    <source>
        <dbReference type="ARBA" id="ARBA00073514"/>
    </source>
</evidence>
<dbReference type="RefSeq" id="XP_001645797.1">
    <property type="nucleotide sequence ID" value="XM_001645747.1"/>
</dbReference>
<dbReference type="InterPro" id="IPR001494">
    <property type="entry name" value="Importin-beta_N"/>
</dbReference>
<dbReference type="InParanoid" id="A7TIK1"/>
<dbReference type="SMART" id="SM00913">
    <property type="entry name" value="IBN_N"/>
    <property type="match status" value="1"/>
</dbReference>
<evidence type="ECO:0000256" key="1">
    <source>
        <dbReference type="ARBA" id="ARBA00004123"/>
    </source>
</evidence>
<dbReference type="GO" id="GO:0005737">
    <property type="term" value="C:cytoplasm"/>
    <property type="evidence" value="ECO:0007669"/>
    <property type="project" value="TreeGrafter"/>
</dbReference>
<keyword evidence="4" id="KW-0509">mRNA transport</keyword>
<dbReference type="GO" id="GO:0031267">
    <property type="term" value="F:small GTPase binding"/>
    <property type="evidence" value="ECO:0007669"/>
    <property type="project" value="InterPro"/>
</dbReference>
<dbReference type="Pfam" id="PF03810">
    <property type="entry name" value="IBN_N"/>
    <property type="match status" value="1"/>
</dbReference>
<evidence type="ECO:0000256" key="3">
    <source>
        <dbReference type="ARBA" id="ARBA00022448"/>
    </source>
</evidence>
<dbReference type="eggNOG" id="KOG2020">
    <property type="taxonomic scope" value="Eukaryota"/>
</dbReference>
<dbReference type="OrthoDB" id="27218at2759"/>
<dbReference type="GO" id="GO:0051028">
    <property type="term" value="P:mRNA transport"/>
    <property type="evidence" value="ECO:0007669"/>
    <property type="project" value="UniProtKB-KW"/>
</dbReference>
<keyword evidence="3" id="KW-0813">Transport</keyword>
<dbReference type="Pfam" id="PF18784">
    <property type="entry name" value="CRM1_repeat_2"/>
    <property type="match status" value="1"/>
</dbReference>
<dbReference type="Pfam" id="PF08767">
    <property type="entry name" value="CRM1_C"/>
    <property type="match status" value="1"/>
</dbReference>
<proteinExistence type="inferred from homology"/>
<dbReference type="KEGG" id="vpo:Kpol_1010p55"/>
<dbReference type="InterPro" id="IPR041235">
    <property type="entry name" value="Exp1_repeat_2"/>
</dbReference>
<evidence type="ECO:0000256" key="5">
    <source>
        <dbReference type="ARBA" id="ARBA00022927"/>
    </source>
</evidence>
<dbReference type="GO" id="GO:0005634">
    <property type="term" value="C:nucleus"/>
    <property type="evidence" value="ECO:0007669"/>
    <property type="project" value="UniProtKB-SubCell"/>
</dbReference>
<dbReference type="AlphaFoldDB" id="A7TIK1"/>
<evidence type="ECO:0000313" key="9">
    <source>
        <dbReference type="EMBL" id="EDO17939.1"/>
    </source>
</evidence>
<dbReference type="GO" id="GO:0000055">
    <property type="term" value="P:ribosomal large subunit export from nucleus"/>
    <property type="evidence" value="ECO:0007669"/>
    <property type="project" value="TreeGrafter"/>
</dbReference>
<dbReference type="InterPro" id="IPR013598">
    <property type="entry name" value="Exportin-1/Importin-b-like"/>
</dbReference>
<evidence type="ECO:0000313" key="10">
    <source>
        <dbReference type="Proteomes" id="UP000000267"/>
    </source>
</evidence>
<dbReference type="Pfam" id="PF08389">
    <property type="entry name" value="Xpo1"/>
    <property type="match status" value="1"/>
</dbReference>
<dbReference type="InterPro" id="IPR011989">
    <property type="entry name" value="ARM-like"/>
</dbReference>
<dbReference type="GeneID" id="5546194"/>
<dbReference type="Pfam" id="PF18787">
    <property type="entry name" value="CRM1_repeat_3"/>
    <property type="match status" value="1"/>
</dbReference>
<dbReference type="InterPro" id="IPR041123">
    <property type="entry name" value="CRM1_repeat"/>
</dbReference>
<dbReference type="FunFam" id="1.25.10.10:FF:001255">
    <property type="entry name" value="Exportin 1"/>
    <property type="match status" value="1"/>
</dbReference>
<dbReference type="PhylomeDB" id="A7TIK1"/>
<dbReference type="InterPro" id="IPR040485">
    <property type="entry name" value="XPO1_repeat_3"/>
</dbReference>
<dbReference type="HOGENOM" id="CLU_011906_0_0_1"/>
<dbReference type="PROSITE" id="PS50166">
    <property type="entry name" value="IMPORTIN_B_NT"/>
    <property type="match status" value="1"/>
</dbReference>
<feature type="domain" description="Importin N-terminal" evidence="8">
    <location>
        <begin position="34"/>
        <end position="100"/>
    </location>
</feature>
<accession>A7TIK1</accession>
<dbReference type="GO" id="GO:0000056">
    <property type="term" value="P:ribosomal small subunit export from nucleus"/>
    <property type="evidence" value="ECO:0007669"/>
    <property type="project" value="TreeGrafter"/>
</dbReference>
<dbReference type="STRING" id="436907.A7TIK1"/>
<name>A7TIK1_VANPO</name>
<sequence>MEELLDFNIDLDIFLLDKVVDAFYEGSGDIQTEAGNVLSRLQEHPDSWQRTDKILQFSTNPKTKFLAVSILDKLISTRWKMLPIEQRLGIRNFVVGMIISFCMDDETFQMQRSLITKCNFTLVSIVLQEWPQEWPGFISELISSSASSTNVCENNLTILRLLAEEIFEFSSEAMTQKKADLMNRSILNEIVTIFNFSLSTLVSPPSSTTISIAIDCLIKYIPFTPNNLIIESNVIDIMIDRYLVPKTYRSLTLRCITEAVQSLAKGDDLLLKQKLASQFENILRQVTADIFERSSDLAHIFLGGSNEDQEYFRDFTIFITSFLSDYRPYLESEIQFNNLLINAHLILVQLTKIKEKTLFKISLDYWRSMLLVQYQEVQSIPVIQLSLSASGGAVNPSFLKRFPLKLNEYSRLYSDLRLTIVDRMVRPEEVLILKNDEGEISKQYVQDTENEQLFKIERDVLIYLSRFDIVETETILLQKLDSLSSNLKVDQNKLNQLCWAVGSIAGVMSEESEKSFLPKVMKYLLSLSDDNMNPNEGIIITSNIIYVAGQYPKFLKTHWSFLKTVILKLFEVIHEPNEAIKDMSCETFSRIALKCKSSFLITHPFQSTPLINEIIGDIGQITSDLNTSQVQSFYESCGIIIGDERKVSQRNSLLSDLMELPNIAWKSLMTTDRNADSLFLDPENLVVINNIIKTNSAVCSGMEEGFYSQFEKILEDVVHLYGFSTKFIERIENTSNNATEFEDNINILKLLRGIKRNILKLVKLLMRNVHNQEEVLNFINSEFLDVVLTDFVKSENEVKEVEVLSCMISLVSSTNVTISDYVDKIYDAIFFTTLNMIKGDLVEYPEHRIEFYKLLEQINKKYFNTLIKLSDQKFKLFIDTICWGIKHTNRDIEIRSLQIGLDLIHNIEKLGHNRVFSINFYRAHYLTLLSEVFYAMTDPDHKAGFNRQSLLLMKLVSLIENGALSVSVFRNDDMEPRISNHTFLIEYMSNLINNAFTQLSREQIIVFLSALTKLYDNKKRFNGILRDFLVQSKEFGGDPTDYLFVEEEDIFSAEEKLNERDYNQRLKSY</sequence>
<evidence type="ECO:0000256" key="6">
    <source>
        <dbReference type="ARBA" id="ARBA00023242"/>
    </source>
</evidence>
<gene>
    <name evidence="9" type="ORF">Kpol_1010p55</name>
</gene>
<dbReference type="Proteomes" id="UP000000267">
    <property type="component" value="Unassembled WGS sequence"/>
</dbReference>
<evidence type="ECO:0000256" key="4">
    <source>
        <dbReference type="ARBA" id="ARBA00022816"/>
    </source>
</evidence>
<dbReference type="SUPFAM" id="SSF48371">
    <property type="entry name" value="ARM repeat"/>
    <property type="match status" value="2"/>
</dbReference>
<dbReference type="EMBL" id="DS480396">
    <property type="protein sequence ID" value="EDO17939.1"/>
    <property type="molecule type" value="Genomic_DNA"/>
</dbReference>
<dbReference type="InterPro" id="IPR045065">
    <property type="entry name" value="XPO1/5"/>
</dbReference>
<evidence type="ECO:0000259" key="8">
    <source>
        <dbReference type="PROSITE" id="PS50166"/>
    </source>
</evidence>
<keyword evidence="6" id="KW-0539">Nucleus</keyword>
<dbReference type="Gene3D" id="1.25.10.10">
    <property type="entry name" value="Leucine-rich Repeat Variant"/>
    <property type="match status" value="1"/>
</dbReference>
<dbReference type="Pfam" id="PF18777">
    <property type="entry name" value="CRM1_repeat"/>
    <property type="match status" value="1"/>
</dbReference>
<dbReference type="InterPro" id="IPR014877">
    <property type="entry name" value="XPO1_C_dom"/>
</dbReference>
<dbReference type="GO" id="GO:0006611">
    <property type="term" value="P:protein export from nucleus"/>
    <property type="evidence" value="ECO:0007669"/>
    <property type="project" value="InterPro"/>
</dbReference>
<evidence type="ECO:0000256" key="2">
    <source>
        <dbReference type="ARBA" id="ARBA00009466"/>
    </source>
</evidence>
<comment type="subcellular location">
    <subcellularLocation>
        <location evidence="1">Nucleus</location>
    </subcellularLocation>
</comment>
<dbReference type="SMART" id="SM01102">
    <property type="entry name" value="CRM1_C"/>
    <property type="match status" value="1"/>
</dbReference>
<keyword evidence="5" id="KW-0653">Protein transport</keyword>
<dbReference type="InterPro" id="IPR016024">
    <property type="entry name" value="ARM-type_fold"/>
</dbReference>
<protein>
    <recommendedName>
        <fullName evidence="7">Exportin-1</fullName>
    </recommendedName>
</protein>